<evidence type="ECO:0000313" key="5">
    <source>
        <dbReference type="Proteomes" id="UP000462362"/>
    </source>
</evidence>
<sequence>MKDLDHLKLPRAGETSSRFTKEQALAAQKFHQTLPGYSVTRLVELPALAKELGVKDIFVKDEASRFGLNSFKGLGGSYCLFHLLSEKYGWSGKVESFAQLKDQIASLEEKPKIISATDGNHGRGLAWICHLLGLRCEILMPAGSSEERQENIRKLGADCRRTDGNYDETVHEAERFALEDDWLLVQDTALPGFEKVAQFIMHGYLTMALETVEQLKGKCPTHIFLQAGVGSMAGAMCGFFASLYGPDVPVISIVEPKTADCVYRTAEKDDGKLHNAAGSLETIMAGLSCGEPCSVGWKEIRAAASHYFRIEESVAADGVRVLSSPLENDPRVLSGESGAAGFGTAFELLFHKAQYQEEISSLGLNSESVLLFFNTEGVTDRKNFLKIVWEGAFAEKV</sequence>
<dbReference type="Pfam" id="PF00291">
    <property type="entry name" value="PALP"/>
    <property type="match status" value="1"/>
</dbReference>
<gene>
    <name evidence="4" type="ORF">GMD42_10890</name>
</gene>
<protein>
    <submittedName>
        <fullName evidence="4">Diaminopropionate ammonia-lyase</fullName>
        <ecNumber evidence="4">4.3.1.15</ecNumber>
    </submittedName>
</protein>
<dbReference type="NCBIfam" id="TIGR01747">
    <property type="entry name" value="diampropi_NH3ly"/>
    <property type="match status" value="1"/>
</dbReference>
<accession>A0A6I3S2L9</accession>
<dbReference type="AlphaFoldDB" id="A0A6I3S2L9"/>
<dbReference type="RefSeq" id="WP_021867876.1">
    <property type="nucleotide sequence ID" value="NZ_CAUABC010000034.1"/>
</dbReference>
<proteinExistence type="predicted"/>
<name>A0A6I3S2L9_9BURK</name>
<dbReference type="GO" id="GO:0030170">
    <property type="term" value="F:pyridoxal phosphate binding"/>
    <property type="evidence" value="ECO:0007669"/>
    <property type="project" value="InterPro"/>
</dbReference>
<dbReference type="NCBIfam" id="NF006058">
    <property type="entry name" value="PRK08206.1"/>
    <property type="match status" value="1"/>
</dbReference>
<evidence type="ECO:0000256" key="1">
    <source>
        <dbReference type="ARBA" id="ARBA00001933"/>
    </source>
</evidence>
<dbReference type="GO" id="GO:0008838">
    <property type="term" value="F:diaminopropionate ammonia-lyase activity"/>
    <property type="evidence" value="ECO:0007669"/>
    <property type="project" value="UniProtKB-EC"/>
</dbReference>
<dbReference type="EC" id="4.3.1.15" evidence="4"/>
<evidence type="ECO:0000259" key="3">
    <source>
        <dbReference type="Pfam" id="PF00291"/>
    </source>
</evidence>
<comment type="cofactor">
    <cofactor evidence="1">
        <name>pyridoxal 5'-phosphate</name>
        <dbReference type="ChEBI" id="CHEBI:597326"/>
    </cofactor>
</comment>
<feature type="domain" description="Tryptophan synthase beta chain-like PALP" evidence="3">
    <location>
        <begin position="35"/>
        <end position="355"/>
    </location>
</feature>
<dbReference type="InterPro" id="IPR001926">
    <property type="entry name" value="TrpB-like_PALP"/>
</dbReference>
<keyword evidence="2" id="KW-0663">Pyridoxal phosphate</keyword>
<evidence type="ECO:0000256" key="2">
    <source>
        <dbReference type="ARBA" id="ARBA00022898"/>
    </source>
</evidence>
<dbReference type="EMBL" id="WNCL01000046">
    <property type="protein sequence ID" value="MTU44097.1"/>
    <property type="molecule type" value="Genomic_DNA"/>
</dbReference>
<comment type="caution">
    <text evidence="4">The sequence shown here is derived from an EMBL/GenBank/DDBJ whole genome shotgun (WGS) entry which is preliminary data.</text>
</comment>
<dbReference type="PANTHER" id="PTHR42937:SF1">
    <property type="entry name" value="DIAMINOPROPIONATE AMMONIA-LYASE"/>
    <property type="match status" value="1"/>
</dbReference>
<dbReference type="CDD" id="cd00640">
    <property type="entry name" value="Trp-synth-beta_II"/>
    <property type="match status" value="1"/>
</dbReference>
<dbReference type="Gene3D" id="3.40.50.1100">
    <property type="match status" value="3"/>
</dbReference>
<organism evidence="4 5">
    <name type="scientific">Parasutterella excrementihominis</name>
    <dbReference type="NCBI Taxonomy" id="487175"/>
    <lineage>
        <taxon>Bacteria</taxon>
        <taxon>Pseudomonadati</taxon>
        <taxon>Pseudomonadota</taxon>
        <taxon>Betaproteobacteria</taxon>
        <taxon>Burkholderiales</taxon>
        <taxon>Sutterellaceae</taxon>
        <taxon>Parasutterella</taxon>
    </lineage>
</organism>
<evidence type="ECO:0000313" key="4">
    <source>
        <dbReference type="EMBL" id="MTU44097.1"/>
    </source>
</evidence>
<dbReference type="InterPro" id="IPR036052">
    <property type="entry name" value="TrpB-like_PALP_sf"/>
</dbReference>
<reference evidence="4 5" key="1">
    <citation type="journal article" date="2019" name="Nat. Med.">
        <title>A library of human gut bacterial isolates paired with longitudinal multiomics data enables mechanistic microbiome research.</title>
        <authorList>
            <person name="Poyet M."/>
            <person name="Groussin M."/>
            <person name="Gibbons S.M."/>
            <person name="Avila-Pacheco J."/>
            <person name="Jiang X."/>
            <person name="Kearney S.M."/>
            <person name="Perrotta A.R."/>
            <person name="Berdy B."/>
            <person name="Zhao S."/>
            <person name="Lieberman T.D."/>
            <person name="Swanson P.K."/>
            <person name="Smith M."/>
            <person name="Roesemann S."/>
            <person name="Alexander J.E."/>
            <person name="Rich S.A."/>
            <person name="Livny J."/>
            <person name="Vlamakis H."/>
            <person name="Clish C."/>
            <person name="Bullock K."/>
            <person name="Deik A."/>
            <person name="Scott J."/>
            <person name="Pierce K.A."/>
            <person name="Xavier R.J."/>
            <person name="Alm E.J."/>
        </authorList>
    </citation>
    <scope>NUCLEOTIDE SEQUENCE [LARGE SCALE GENOMIC DNA]</scope>
    <source>
        <strain evidence="4 5">BIOML-A2</strain>
    </source>
</reference>
<dbReference type="InterPro" id="IPR010081">
    <property type="entry name" value="DiNH2opropionate_NH3_lyase"/>
</dbReference>
<keyword evidence="4" id="KW-0456">Lyase</keyword>
<dbReference type="PANTHER" id="PTHR42937">
    <property type="match status" value="1"/>
</dbReference>
<dbReference type="Proteomes" id="UP000462362">
    <property type="component" value="Unassembled WGS sequence"/>
</dbReference>
<dbReference type="SUPFAM" id="SSF53686">
    <property type="entry name" value="Tryptophan synthase beta subunit-like PLP-dependent enzymes"/>
    <property type="match status" value="1"/>
</dbReference>